<keyword evidence="4" id="KW-1185">Reference proteome</keyword>
<dbReference type="SUPFAM" id="SSF48452">
    <property type="entry name" value="TPR-like"/>
    <property type="match status" value="1"/>
</dbReference>
<dbReference type="Proteomes" id="UP000479114">
    <property type="component" value="Chromosome"/>
</dbReference>
<keyword evidence="2" id="KW-0812">Transmembrane</keyword>
<feature type="repeat" description="TPR" evidence="1">
    <location>
        <begin position="111"/>
        <end position="144"/>
    </location>
</feature>
<dbReference type="SMART" id="SM00028">
    <property type="entry name" value="TPR"/>
    <property type="match status" value="1"/>
</dbReference>
<accession>A0A6C0PAI8</accession>
<dbReference type="EMBL" id="CP048286">
    <property type="protein sequence ID" value="QHW34663.1"/>
    <property type="molecule type" value="Genomic_DNA"/>
</dbReference>
<dbReference type="InterPro" id="IPR019734">
    <property type="entry name" value="TPR_rpt"/>
</dbReference>
<name>A0A6C0PAI8_9BACL</name>
<evidence type="ECO:0000313" key="4">
    <source>
        <dbReference type="Proteomes" id="UP000479114"/>
    </source>
</evidence>
<proteinExistence type="predicted"/>
<dbReference type="NCBIfam" id="NF038353">
    <property type="entry name" value="FxLYD_dom"/>
    <property type="match status" value="1"/>
</dbReference>
<dbReference type="PROSITE" id="PS50005">
    <property type="entry name" value="TPR"/>
    <property type="match status" value="1"/>
</dbReference>
<dbReference type="InterPro" id="IPR047676">
    <property type="entry name" value="FxLYD_dom"/>
</dbReference>
<keyword evidence="1" id="KW-0802">TPR repeat</keyword>
<evidence type="ECO:0000313" key="3">
    <source>
        <dbReference type="EMBL" id="QHW34663.1"/>
    </source>
</evidence>
<dbReference type="AlphaFoldDB" id="A0A6C0PAI8"/>
<dbReference type="InterPro" id="IPR011990">
    <property type="entry name" value="TPR-like_helical_dom_sf"/>
</dbReference>
<dbReference type="RefSeq" id="WP_162644815.1">
    <property type="nucleotide sequence ID" value="NZ_CP048286.1"/>
</dbReference>
<feature type="transmembrane region" description="Helical" evidence="2">
    <location>
        <begin position="83"/>
        <end position="103"/>
    </location>
</feature>
<dbReference type="KEGG" id="prz:GZH47_30300"/>
<evidence type="ECO:0000256" key="2">
    <source>
        <dbReference type="SAM" id="Phobius"/>
    </source>
</evidence>
<organism evidence="3 4">
    <name type="scientific">Paenibacillus rhizovicinus</name>
    <dbReference type="NCBI Taxonomy" id="2704463"/>
    <lineage>
        <taxon>Bacteria</taxon>
        <taxon>Bacillati</taxon>
        <taxon>Bacillota</taxon>
        <taxon>Bacilli</taxon>
        <taxon>Bacillales</taxon>
        <taxon>Paenibacillaceae</taxon>
        <taxon>Paenibacillus</taxon>
    </lineage>
</organism>
<sequence length="423" mass="46255">MFCTQCGGSIAAKSRFCNHCGSPIHDEPGASAAEAELQAGAEETAVAAVMDDGHYRHDAVTVARTANDREVPRQRKRARAWTYLLPISCLLAAGIGGAGDYLYQQHQSKQANALLRSGEALALNGKYAEAKAQFEQALELRPTHAVLLADQSVLTDVMKLDDSLKAADAKAQKKQYDQAIKDIHSLQKTIASRDGAIYKKLVSQTAAKEEAFVVGQVKDSIAAKKTVNELLPLLETLKPYSGPAAASTVKNVKQKIVDLSYESSSSALNSRNFEKALAIVADALKQDAQNAKLLGLQKTIQAKQKAFEEAEQKRIEQAVEASTKEDMNNRTKGIQLVSLHAGLNDYGYFQIDGEVKNAATRPISSVTVYYDLKDAYGNVIYHDTVYVTPYYLAIGDKATFDNSYYYDGSMYSVSVTNMEWQLE</sequence>
<gene>
    <name evidence="3" type="ORF">GZH47_30300</name>
</gene>
<evidence type="ECO:0000256" key="1">
    <source>
        <dbReference type="PROSITE-ProRule" id="PRU00339"/>
    </source>
</evidence>
<dbReference type="Gene3D" id="1.25.40.10">
    <property type="entry name" value="Tetratricopeptide repeat domain"/>
    <property type="match status" value="1"/>
</dbReference>
<reference evidence="3 4" key="1">
    <citation type="submission" date="2020-02" db="EMBL/GenBank/DDBJ databases">
        <title>Paenibacillus sp. nov., isolated from rhizosphere soil of tomato.</title>
        <authorList>
            <person name="Weon H.-Y."/>
            <person name="Lee S.A."/>
        </authorList>
    </citation>
    <scope>NUCLEOTIDE SEQUENCE [LARGE SCALE GENOMIC DNA]</scope>
    <source>
        <strain evidence="3 4">14171R-81</strain>
    </source>
</reference>
<keyword evidence="2" id="KW-1133">Transmembrane helix</keyword>
<protein>
    <submittedName>
        <fullName evidence="3">Uncharacterized protein</fullName>
    </submittedName>
</protein>
<keyword evidence="2" id="KW-0472">Membrane</keyword>